<dbReference type="SUPFAM" id="SSF53098">
    <property type="entry name" value="Ribonuclease H-like"/>
    <property type="match status" value="1"/>
</dbReference>
<sequence length="452" mass="52096">MSQSTVGRIRDRIEEGVPSWADYFSRVKQDVIIQMQGTEYEDWFAEPPQVTFDGGGLPEVKRISRKLRQYIFPFIKLDRGEGVKYSKDDLLKILAAAGRWGCQPNQAADAMEIKPWNHGKDVADSSSLFYRIWPMEKKQVMEMFIVCHAALYRLAQDYVDFGGMTEVAIDITDWPTYGDPEASSGISGTKPGRNFSHAWQYATLSIVGDRMPMTLAAIPVQKRKNSHLAMRKLFTYANTKFDIDRVYLDSGFYKTKVRKVCDDYDVGFVMKAQEKADAIDTLKDAAISLNDPYRSREWGVGEWPDEDYLWVLPSEKRASRRAGEPDHPREDWTTFYSNIDPEKFGAERLAAYYRRRWVVETKYRVIKHRFLPQCASTEEHVRAIIVNYAVLLYNMWQVSNLIADEQGDEDEDLYFEANYFLGSIVDDSKGIETASVVNLSEHSKVLNESPWF</sequence>
<evidence type="ECO:0000313" key="2">
    <source>
        <dbReference type="EMBL" id="MFC7125609.1"/>
    </source>
</evidence>
<proteinExistence type="predicted"/>
<dbReference type="InterPro" id="IPR012337">
    <property type="entry name" value="RNaseH-like_sf"/>
</dbReference>
<evidence type="ECO:0000313" key="3">
    <source>
        <dbReference type="Proteomes" id="UP001596414"/>
    </source>
</evidence>
<comment type="caution">
    <text evidence="2">The sequence shown here is derived from an EMBL/GenBank/DDBJ whole genome shotgun (WGS) entry which is preliminary data.</text>
</comment>
<dbReference type="Pfam" id="PF01609">
    <property type="entry name" value="DDE_Tnp_1"/>
    <property type="match status" value="1"/>
</dbReference>
<evidence type="ECO:0000259" key="1">
    <source>
        <dbReference type="Pfam" id="PF01609"/>
    </source>
</evidence>
<dbReference type="PANTHER" id="PTHR33258">
    <property type="entry name" value="TRANSPOSASE INSL FOR INSERTION SEQUENCE ELEMENT IS186A-RELATED"/>
    <property type="match status" value="1"/>
</dbReference>
<gene>
    <name evidence="2" type="ORF">ACFQJ7_06100</name>
</gene>
<dbReference type="InterPro" id="IPR002559">
    <property type="entry name" value="Transposase_11"/>
</dbReference>
<dbReference type="AlphaFoldDB" id="A0ABD5X6P2"/>
<dbReference type="EMBL" id="JBHSZQ010000008">
    <property type="protein sequence ID" value="MFC7125609.1"/>
    <property type="molecule type" value="Genomic_DNA"/>
</dbReference>
<dbReference type="RefSeq" id="WP_267637015.1">
    <property type="nucleotide sequence ID" value="NZ_JAODIY010000008.1"/>
</dbReference>
<reference evidence="2 3" key="1">
    <citation type="journal article" date="2014" name="Int. J. Syst. Evol. Microbiol.">
        <title>Complete genome sequence of Corynebacterium casei LMG S-19264T (=DSM 44701T), isolated from a smear-ripened cheese.</title>
        <authorList>
            <consortium name="US DOE Joint Genome Institute (JGI-PGF)"/>
            <person name="Walter F."/>
            <person name="Albersmeier A."/>
            <person name="Kalinowski J."/>
            <person name="Ruckert C."/>
        </authorList>
    </citation>
    <scope>NUCLEOTIDE SEQUENCE [LARGE SCALE GENOMIC DNA]</scope>
    <source>
        <strain evidence="2 3">CGMCC 4.7215</strain>
    </source>
</reference>
<protein>
    <submittedName>
        <fullName evidence="2">Transposase</fullName>
    </submittedName>
</protein>
<dbReference type="PANTHER" id="PTHR33258:SF1">
    <property type="entry name" value="TRANSPOSASE INSL FOR INSERTION SEQUENCE ELEMENT IS186A-RELATED"/>
    <property type="match status" value="1"/>
</dbReference>
<name>A0ABD5X6P2_9EURY</name>
<feature type="domain" description="Transposase IS4-like" evidence="1">
    <location>
        <begin position="164"/>
        <end position="394"/>
    </location>
</feature>
<organism evidence="2 3">
    <name type="scientific">Halovenus rubra</name>
    <dbReference type="NCBI Taxonomy" id="869890"/>
    <lineage>
        <taxon>Archaea</taxon>
        <taxon>Methanobacteriati</taxon>
        <taxon>Methanobacteriota</taxon>
        <taxon>Stenosarchaea group</taxon>
        <taxon>Halobacteria</taxon>
        <taxon>Halobacteriales</taxon>
        <taxon>Haloarculaceae</taxon>
        <taxon>Halovenus</taxon>
    </lineage>
</organism>
<dbReference type="Proteomes" id="UP001596414">
    <property type="component" value="Unassembled WGS sequence"/>
</dbReference>
<accession>A0ABD5X6P2</accession>